<reference evidence="3" key="1">
    <citation type="submission" date="2016-06" db="UniProtKB">
        <authorList>
            <consortium name="WormBaseParasite"/>
        </authorList>
    </citation>
    <scope>IDENTIFICATION</scope>
</reference>
<organism evidence="3">
    <name type="scientific">Gongylonema pulchrum</name>
    <dbReference type="NCBI Taxonomy" id="637853"/>
    <lineage>
        <taxon>Eukaryota</taxon>
        <taxon>Metazoa</taxon>
        <taxon>Ecdysozoa</taxon>
        <taxon>Nematoda</taxon>
        <taxon>Chromadorea</taxon>
        <taxon>Rhabditida</taxon>
        <taxon>Spirurina</taxon>
        <taxon>Spiruromorpha</taxon>
        <taxon>Spiruroidea</taxon>
        <taxon>Gongylonematidae</taxon>
        <taxon>Gongylonema</taxon>
    </lineage>
</organism>
<dbReference type="OrthoDB" id="265717at2759"/>
<name>A0A183EC04_9BILA</name>
<keyword evidence="2" id="KW-1185">Reference proteome</keyword>
<evidence type="ECO:0000313" key="1">
    <source>
        <dbReference type="EMBL" id="VDN31871.1"/>
    </source>
</evidence>
<dbReference type="Gene3D" id="2.170.270.10">
    <property type="entry name" value="SET domain"/>
    <property type="match status" value="1"/>
</dbReference>
<dbReference type="Proteomes" id="UP000271098">
    <property type="component" value="Unassembled WGS sequence"/>
</dbReference>
<protein>
    <submittedName>
        <fullName evidence="3">Integrase_H2C2 domain-containing protein</fullName>
    </submittedName>
</protein>
<gene>
    <name evidence="1" type="ORF">GPUH_LOCUS18495</name>
</gene>
<dbReference type="AlphaFoldDB" id="A0A183EC04"/>
<accession>A0A183EC04</accession>
<proteinExistence type="predicted"/>
<dbReference type="InterPro" id="IPR046341">
    <property type="entry name" value="SET_dom_sf"/>
</dbReference>
<reference evidence="1 2" key="2">
    <citation type="submission" date="2018-11" db="EMBL/GenBank/DDBJ databases">
        <authorList>
            <consortium name="Pathogen Informatics"/>
        </authorList>
    </citation>
    <scope>NUCLEOTIDE SEQUENCE [LARGE SCALE GENOMIC DNA]</scope>
</reference>
<dbReference type="EMBL" id="UYRT01086868">
    <property type="protein sequence ID" value="VDN31871.1"/>
    <property type="molecule type" value="Genomic_DNA"/>
</dbReference>
<evidence type="ECO:0000313" key="3">
    <source>
        <dbReference type="WBParaSite" id="GPUH_0001852001-mRNA-1"/>
    </source>
</evidence>
<sequence length="119" mass="12997">MGLGRQAAFAAFIEIDAINVVQRRIRHCSSCEQRRMSALEHSCDPDAALIFSGTTATLRSLKEGINSYSNEDAPSIPVEQTYIGQRQVIVACGGKFRAPTSKHRYLVGVYSTVVFGSSQ</sequence>
<evidence type="ECO:0000313" key="2">
    <source>
        <dbReference type="Proteomes" id="UP000271098"/>
    </source>
</evidence>
<dbReference type="WBParaSite" id="GPUH_0001852001-mRNA-1">
    <property type="protein sequence ID" value="GPUH_0001852001-mRNA-1"/>
    <property type="gene ID" value="GPUH_0001852001"/>
</dbReference>